<accession>A0A8W8NZM1</accession>
<reference evidence="1" key="1">
    <citation type="submission" date="2022-08" db="UniProtKB">
        <authorList>
            <consortium name="EnsemblMetazoa"/>
        </authorList>
    </citation>
    <scope>IDENTIFICATION</scope>
    <source>
        <strain evidence="1">05x7-T-G4-1.051#20</strain>
    </source>
</reference>
<name>A0A8W8NZM1_MAGGI</name>
<evidence type="ECO:0000313" key="2">
    <source>
        <dbReference type="Proteomes" id="UP000005408"/>
    </source>
</evidence>
<dbReference type="Proteomes" id="UP000005408">
    <property type="component" value="Unassembled WGS sequence"/>
</dbReference>
<protein>
    <submittedName>
        <fullName evidence="1">Uncharacterized protein</fullName>
    </submittedName>
</protein>
<sequence length="187" mass="20786">MKTILIEAGLGEKRLVLAKNKDAENLRDALLEHYPKLKDAGGYELMRSSSRTLLETIPIPSYGYTTHYLSDESGLGSAICYIRPLQGQLSVDVEDRSEPSEFCPKELCKGCGKKILVVLLRNHLSVCKDQCEIDKKSLTHVVLMTTGLISPPAWPFSIVTCRSCPSPMQPLSVFASMCQRYQNGIFC</sequence>
<keyword evidence="2" id="KW-1185">Reference proteome</keyword>
<evidence type="ECO:0000313" key="1">
    <source>
        <dbReference type="EnsemblMetazoa" id="G9532.1:cds"/>
    </source>
</evidence>
<dbReference type="AlphaFoldDB" id="A0A8W8NZM1"/>
<dbReference type="EnsemblMetazoa" id="G9532.1">
    <property type="protein sequence ID" value="G9532.1:cds"/>
    <property type="gene ID" value="G9532"/>
</dbReference>
<organism evidence="1 2">
    <name type="scientific">Magallana gigas</name>
    <name type="common">Pacific oyster</name>
    <name type="synonym">Crassostrea gigas</name>
    <dbReference type="NCBI Taxonomy" id="29159"/>
    <lineage>
        <taxon>Eukaryota</taxon>
        <taxon>Metazoa</taxon>
        <taxon>Spiralia</taxon>
        <taxon>Lophotrochozoa</taxon>
        <taxon>Mollusca</taxon>
        <taxon>Bivalvia</taxon>
        <taxon>Autobranchia</taxon>
        <taxon>Pteriomorphia</taxon>
        <taxon>Ostreida</taxon>
        <taxon>Ostreoidea</taxon>
        <taxon>Ostreidae</taxon>
        <taxon>Magallana</taxon>
    </lineage>
</organism>
<proteinExistence type="predicted"/>